<dbReference type="EMBL" id="VHSG01000004">
    <property type="protein sequence ID" value="TQV85207.1"/>
    <property type="molecule type" value="Genomic_DNA"/>
</dbReference>
<proteinExistence type="predicted"/>
<accession>A0A545U6X3</accession>
<dbReference type="Proteomes" id="UP000319732">
    <property type="component" value="Unassembled WGS sequence"/>
</dbReference>
<evidence type="ECO:0000313" key="2">
    <source>
        <dbReference type="Proteomes" id="UP000319732"/>
    </source>
</evidence>
<dbReference type="AlphaFoldDB" id="A0A545U6X3"/>
<dbReference type="Gene3D" id="1.10.260.40">
    <property type="entry name" value="lambda repressor-like DNA-binding domains"/>
    <property type="match status" value="1"/>
</dbReference>
<dbReference type="Pfam" id="PF15943">
    <property type="entry name" value="YdaS_toxin"/>
    <property type="match status" value="1"/>
</dbReference>
<keyword evidence="2" id="KW-1185">Reference proteome</keyword>
<dbReference type="OrthoDB" id="16442at1706371"/>
<evidence type="ECO:0000313" key="1">
    <source>
        <dbReference type="EMBL" id="TQV85207.1"/>
    </source>
</evidence>
<gene>
    <name evidence="1" type="ORF">FKG94_03185</name>
</gene>
<dbReference type="InterPro" id="IPR010982">
    <property type="entry name" value="Lambda_DNA-bd_dom_sf"/>
</dbReference>
<protein>
    <submittedName>
        <fullName evidence="1">Helix-turn-helix domain-containing protein</fullName>
    </submittedName>
</protein>
<dbReference type="InterPro" id="IPR031856">
    <property type="entry name" value="YdaS_toxin-like"/>
</dbReference>
<dbReference type="GO" id="GO:0003677">
    <property type="term" value="F:DNA binding"/>
    <property type="evidence" value="ECO:0007669"/>
    <property type="project" value="InterPro"/>
</dbReference>
<sequence length="88" mass="9322">MSGVFASDDSTATGLAAEHEALLWVIEVLGGQTATARAAKVKQQSVSYWVKTSHKIPAERLPAVVAALKKKGMIVTNSRLRPDIYGAG</sequence>
<dbReference type="SUPFAM" id="SSF47413">
    <property type="entry name" value="lambda repressor-like DNA-binding domains"/>
    <property type="match status" value="1"/>
</dbReference>
<organism evidence="1 2">
    <name type="scientific">Exilibacterium tricleocarpae</name>
    <dbReference type="NCBI Taxonomy" id="2591008"/>
    <lineage>
        <taxon>Bacteria</taxon>
        <taxon>Pseudomonadati</taxon>
        <taxon>Pseudomonadota</taxon>
        <taxon>Gammaproteobacteria</taxon>
        <taxon>Cellvibrionales</taxon>
        <taxon>Cellvibrionaceae</taxon>
        <taxon>Exilibacterium</taxon>
    </lineage>
</organism>
<comment type="caution">
    <text evidence="1">The sequence shown here is derived from an EMBL/GenBank/DDBJ whole genome shotgun (WGS) entry which is preliminary data.</text>
</comment>
<dbReference type="RefSeq" id="WP_142902755.1">
    <property type="nucleotide sequence ID" value="NZ_ML660088.1"/>
</dbReference>
<name>A0A545U6X3_9GAMM</name>
<reference evidence="1 2" key="1">
    <citation type="submission" date="2019-06" db="EMBL/GenBank/DDBJ databases">
        <title>Whole genome sequence for Cellvibrionaceae sp. R142.</title>
        <authorList>
            <person name="Wang G."/>
        </authorList>
    </citation>
    <scope>NUCLEOTIDE SEQUENCE [LARGE SCALE GENOMIC DNA]</scope>
    <source>
        <strain evidence="1 2">R142</strain>
    </source>
</reference>